<dbReference type="PANTHER" id="PTHR36507">
    <property type="entry name" value="BLL1555 PROTEIN"/>
    <property type="match status" value="1"/>
</dbReference>
<dbReference type="InterPro" id="IPR052721">
    <property type="entry name" value="ET_Amicyanin"/>
</dbReference>
<feature type="region of interest" description="Disordered" evidence="1">
    <location>
        <begin position="29"/>
        <end position="68"/>
    </location>
</feature>
<protein>
    <recommendedName>
        <fullName evidence="4">EfeO-type cupredoxin-like domain-containing protein</fullName>
    </recommendedName>
</protein>
<dbReference type="EMBL" id="MHWE01000006">
    <property type="protein sequence ID" value="OHB04455.1"/>
    <property type="molecule type" value="Genomic_DNA"/>
</dbReference>
<sequence>MNKNTIIAVLVIVVLVLLGFLLAGSKETQAPADTEQTGATDEKPAPTTSGSSVSAPKPTVKTGTTVPVPASTEEPTVVVYTGDRFTPSIAVITRGQKVIFLNQSDEKMWIVSDGSLPALNQGVAVVRGGTYSFIFNNTGKYVYINKEYPTRKGTVVVNYE</sequence>
<reference evidence="2 3" key="1">
    <citation type="journal article" date="2016" name="Nat. Commun.">
        <title>Thousands of microbial genomes shed light on interconnected biogeochemical processes in an aquifer system.</title>
        <authorList>
            <person name="Anantharaman K."/>
            <person name="Brown C.T."/>
            <person name="Hug L.A."/>
            <person name="Sharon I."/>
            <person name="Castelle C.J."/>
            <person name="Probst A.J."/>
            <person name="Thomas B.C."/>
            <person name="Singh A."/>
            <person name="Wilkins M.J."/>
            <person name="Karaoz U."/>
            <person name="Brodie E.L."/>
            <person name="Williams K.H."/>
            <person name="Hubbard S.S."/>
            <person name="Banfield J.F."/>
        </authorList>
    </citation>
    <scope>NUCLEOTIDE SEQUENCE [LARGE SCALE GENOMIC DNA]</scope>
</reference>
<gene>
    <name evidence="2" type="ORF">A3B14_03415</name>
</gene>
<evidence type="ECO:0000256" key="1">
    <source>
        <dbReference type="SAM" id="MobiDB-lite"/>
    </source>
</evidence>
<proteinExistence type="predicted"/>
<dbReference type="AlphaFoldDB" id="A0A1G2U4M7"/>
<dbReference type="Proteomes" id="UP000176800">
    <property type="component" value="Unassembled WGS sequence"/>
</dbReference>
<dbReference type="SUPFAM" id="SSF49503">
    <property type="entry name" value="Cupredoxins"/>
    <property type="match status" value="1"/>
</dbReference>
<evidence type="ECO:0000313" key="3">
    <source>
        <dbReference type="Proteomes" id="UP000176800"/>
    </source>
</evidence>
<dbReference type="InterPro" id="IPR008972">
    <property type="entry name" value="Cupredoxin"/>
</dbReference>
<dbReference type="Gene3D" id="2.60.40.420">
    <property type="entry name" value="Cupredoxins - blue copper proteins"/>
    <property type="match status" value="1"/>
</dbReference>
<feature type="compositionally biased region" description="Low complexity" evidence="1">
    <location>
        <begin position="56"/>
        <end position="68"/>
    </location>
</feature>
<organism evidence="2 3">
    <name type="scientific">Candidatus Zambryskibacteria bacterium RIFCSPLOWO2_01_FULL_45_21</name>
    <dbReference type="NCBI Taxonomy" id="1802761"/>
    <lineage>
        <taxon>Bacteria</taxon>
        <taxon>Candidatus Zambryskiibacteriota</taxon>
    </lineage>
</organism>
<evidence type="ECO:0008006" key="4">
    <source>
        <dbReference type="Google" id="ProtNLM"/>
    </source>
</evidence>
<comment type="caution">
    <text evidence="2">The sequence shown here is derived from an EMBL/GenBank/DDBJ whole genome shotgun (WGS) entry which is preliminary data.</text>
</comment>
<evidence type="ECO:0000313" key="2">
    <source>
        <dbReference type="EMBL" id="OHB04455.1"/>
    </source>
</evidence>
<accession>A0A1G2U4M7</accession>
<dbReference type="PANTHER" id="PTHR36507:SF1">
    <property type="entry name" value="BLL1555 PROTEIN"/>
    <property type="match status" value="1"/>
</dbReference>
<name>A0A1G2U4M7_9BACT</name>